<feature type="domain" description="Heterokaryon incompatibility" evidence="1">
    <location>
        <begin position="55"/>
        <end position="202"/>
    </location>
</feature>
<accession>A0AA39WJK6</accession>
<dbReference type="Pfam" id="PF06985">
    <property type="entry name" value="HET"/>
    <property type="match status" value="1"/>
</dbReference>
<evidence type="ECO:0000313" key="2">
    <source>
        <dbReference type="EMBL" id="KAK0616577.1"/>
    </source>
</evidence>
<dbReference type="PANTHER" id="PTHR33112:SF12">
    <property type="entry name" value="HETEROKARYON INCOMPATIBILITY DOMAIN-CONTAINING PROTEIN"/>
    <property type="match status" value="1"/>
</dbReference>
<protein>
    <submittedName>
        <fullName evidence="2">Heterokaryon incompatibility protein-domain-containing protein</fullName>
    </submittedName>
</protein>
<organism evidence="2 3">
    <name type="scientific">Immersiella caudata</name>
    <dbReference type="NCBI Taxonomy" id="314043"/>
    <lineage>
        <taxon>Eukaryota</taxon>
        <taxon>Fungi</taxon>
        <taxon>Dikarya</taxon>
        <taxon>Ascomycota</taxon>
        <taxon>Pezizomycotina</taxon>
        <taxon>Sordariomycetes</taxon>
        <taxon>Sordariomycetidae</taxon>
        <taxon>Sordariales</taxon>
        <taxon>Lasiosphaeriaceae</taxon>
        <taxon>Immersiella</taxon>
    </lineage>
</organism>
<gene>
    <name evidence="2" type="ORF">B0T14DRAFT_406463</name>
</gene>
<reference evidence="2" key="1">
    <citation type="submission" date="2023-06" db="EMBL/GenBank/DDBJ databases">
        <title>Genome-scale phylogeny and comparative genomics of the fungal order Sordariales.</title>
        <authorList>
            <consortium name="Lawrence Berkeley National Laboratory"/>
            <person name="Hensen N."/>
            <person name="Bonometti L."/>
            <person name="Westerberg I."/>
            <person name="Brannstrom I.O."/>
            <person name="Guillou S."/>
            <person name="Cros-Aarteil S."/>
            <person name="Calhoun S."/>
            <person name="Haridas S."/>
            <person name="Kuo A."/>
            <person name="Mondo S."/>
            <person name="Pangilinan J."/>
            <person name="Riley R."/>
            <person name="Labutti K."/>
            <person name="Andreopoulos B."/>
            <person name="Lipzen A."/>
            <person name="Chen C."/>
            <person name="Yanf M."/>
            <person name="Daum C."/>
            <person name="Ng V."/>
            <person name="Clum A."/>
            <person name="Steindorff A."/>
            <person name="Ohm R."/>
            <person name="Martin F."/>
            <person name="Silar P."/>
            <person name="Natvig D."/>
            <person name="Lalanne C."/>
            <person name="Gautier V."/>
            <person name="Ament-Velasquez S.L."/>
            <person name="Kruys A."/>
            <person name="Hutchinson M.I."/>
            <person name="Powell A.J."/>
            <person name="Barry K."/>
            <person name="Miller A.N."/>
            <person name="Grigoriev I.V."/>
            <person name="Debuchy R."/>
            <person name="Gladieux P."/>
            <person name="Thoren M.H."/>
            <person name="Johannesson H."/>
        </authorList>
    </citation>
    <scope>NUCLEOTIDE SEQUENCE</scope>
    <source>
        <strain evidence="2">CBS 606.72</strain>
    </source>
</reference>
<evidence type="ECO:0000313" key="3">
    <source>
        <dbReference type="Proteomes" id="UP001175000"/>
    </source>
</evidence>
<dbReference type="Proteomes" id="UP001175000">
    <property type="component" value="Unassembled WGS sequence"/>
</dbReference>
<dbReference type="AlphaFoldDB" id="A0AA39WJK6"/>
<dbReference type="EMBL" id="JAULSU010000005">
    <property type="protein sequence ID" value="KAK0616577.1"/>
    <property type="molecule type" value="Genomic_DNA"/>
</dbReference>
<dbReference type="PANTHER" id="PTHR33112">
    <property type="entry name" value="DOMAIN PROTEIN, PUTATIVE-RELATED"/>
    <property type="match status" value="1"/>
</dbReference>
<dbReference type="InterPro" id="IPR010730">
    <property type="entry name" value="HET"/>
</dbReference>
<comment type="caution">
    <text evidence="2">The sequence shown here is derived from an EMBL/GenBank/DDBJ whole genome shotgun (WGS) entry which is preliminary data.</text>
</comment>
<feature type="non-terminal residue" evidence="2">
    <location>
        <position position="1"/>
    </location>
</feature>
<proteinExistence type="predicted"/>
<keyword evidence="3" id="KW-1185">Reference proteome</keyword>
<evidence type="ECO:0000259" key="1">
    <source>
        <dbReference type="Pfam" id="PF06985"/>
    </source>
</evidence>
<name>A0AA39WJK6_9PEZI</name>
<feature type="non-terminal residue" evidence="2">
    <location>
        <position position="548"/>
    </location>
</feature>
<sequence length="548" mass="62834">SVFDAERARKWAEHCETNHSEHCSIRSSRRVAPQMLRLIDVVDNTIAEGVESPKYVALSYVWGTVPNFRLTSANKARLMRPGAINDAWAHLPMTIQDAITTTRKMGVRYLWADSLCLLQNDQEDLRQGVEVMDLIFEQSWLTIVGACGHDANAGLIGTSPGDRNPEPLAREVRPGVFMGVYFDVDAYLRRSVYESRAWTFQEHLLSRRILYFVGGKVFFRCRRSESCETCEDDLTPSTRSRFQFVEEAYLNTIMLEIPLQDYAWMIPHYTKRSLTKETDVLRAMAGIIRRVSDEVGYDMLQGIPAGAFDMFLLFHGTNLRRRVGLPSYSWTGWCGEVTIQTHRRVNRWLAQRTWIVWYHYDLASRAAILVWDLSGKHQSFPAHDRKAEGYRGRKPFRRRCPDIDVDPCPTTPSGEAWPGNTAQLSYPALRFWTVSVWFRIDNLDVLLATAKLINAQGQVCGVVSLDGLEDSKFFESEDLFEMILLSISDELVPTVYDSRLERESKFYNVMLLEWSEGIAERRGLGTIRQEDVKNGYAPGPTWKEIILA</sequence>